<reference evidence="13" key="3">
    <citation type="submission" date="2025-09" db="UniProtKB">
        <authorList>
            <consortium name="Ensembl"/>
        </authorList>
    </citation>
    <scope>IDENTIFICATION</scope>
</reference>
<dbReference type="GO" id="GO:0004962">
    <property type="term" value="F:endothelin receptor activity"/>
    <property type="evidence" value="ECO:0007669"/>
    <property type="project" value="InterPro"/>
</dbReference>
<evidence type="ECO:0000256" key="12">
    <source>
        <dbReference type="SAM" id="Phobius"/>
    </source>
</evidence>
<feature type="transmembrane region" description="Helical" evidence="12">
    <location>
        <begin position="223"/>
        <end position="243"/>
    </location>
</feature>
<evidence type="ECO:0000256" key="1">
    <source>
        <dbReference type="ARBA" id="ARBA00004651"/>
    </source>
</evidence>
<dbReference type="GeneTree" id="ENSGT01150000286932"/>
<sequence>MILISAETNVQNPQPAIIELFETSSPGVVELTEDHKSNSFIPLFKMPGQNTPLHPMCLVSTGIRDTFKYINTVMSALVFIVGIAGNSALLRIIYENRNGPTILISYLQFGVQLLIFFVFVLVTNYLVLCKLVPFIQKTSVGNTVLSLCALTVASWNRIKDIGVSTWTAVEITLTWVISTILAVPEVVGFDTILMDYRGQHQTICLLHPKKTNQFMQVISKDWWLFRFYFRVPLACTAVFYTLMTWKMLRRNENALSDYTKQVSTDQRSPALDLECY</sequence>
<name>A0A4W5KM14_9TELE</name>
<keyword evidence="8" id="KW-1015">Disulfide bond</keyword>
<evidence type="ECO:0000256" key="5">
    <source>
        <dbReference type="ARBA" id="ARBA00022989"/>
    </source>
</evidence>
<keyword evidence="6" id="KW-0297">G-protein coupled receptor</keyword>
<reference evidence="13" key="2">
    <citation type="submission" date="2025-08" db="UniProtKB">
        <authorList>
            <consortium name="Ensembl"/>
        </authorList>
    </citation>
    <scope>IDENTIFICATION</scope>
</reference>
<dbReference type="GO" id="GO:0008217">
    <property type="term" value="P:regulation of blood pressure"/>
    <property type="evidence" value="ECO:0007669"/>
    <property type="project" value="InterPro"/>
</dbReference>
<accession>A0A4W5KM14</accession>
<evidence type="ECO:0000313" key="13">
    <source>
        <dbReference type="Ensembl" id="ENSHHUP00000012584.1"/>
    </source>
</evidence>
<dbReference type="Gene3D" id="1.20.1070.10">
    <property type="entry name" value="Rhodopsin 7-helix transmembrane proteins"/>
    <property type="match status" value="1"/>
</dbReference>
<organism evidence="13 14">
    <name type="scientific">Hucho hucho</name>
    <name type="common">huchen</name>
    <dbReference type="NCBI Taxonomy" id="62062"/>
    <lineage>
        <taxon>Eukaryota</taxon>
        <taxon>Metazoa</taxon>
        <taxon>Chordata</taxon>
        <taxon>Craniata</taxon>
        <taxon>Vertebrata</taxon>
        <taxon>Euteleostomi</taxon>
        <taxon>Actinopterygii</taxon>
        <taxon>Neopterygii</taxon>
        <taxon>Teleostei</taxon>
        <taxon>Protacanthopterygii</taxon>
        <taxon>Salmoniformes</taxon>
        <taxon>Salmonidae</taxon>
        <taxon>Salmoninae</taxon>
        <taxon>Hucho</taxon>
    </lineage>
</organism>
<dbReference type="GO" id="GO:0048484">
    <property type="term" value="P:enteric nervous system development"/>
    <property type="evidence" value="ECO:0007669"/>
    <property type="project" value="InterPro"/>
</dbReference>
<dbReference type="Ensembl" id="ENSHHUT00000012981.1">
    <property type="protein sequence ID" value="ENSHHUP00000012584.1"/>
    <property type="gene ID" value="ENSHHUG00000007693.1"/>
</dbReference>
<evidence type="ECO:0000256" key="11">
    <source>
        <dbReference type="ARBA" id="ARBA00032475"/>
    </source>
</evidence>
<keyword evidence="4 12" id="KW-0812">Transmembrane</keyword>
<evidence type="ECO:0000256" key="2">
    <source>
        <dbReference type="ARBA" id="ARBA00015019"/>
    </source>
</evidence>
<evidence type="ECO:0000256" key="10">
    <source>
        <dbReference type="ARBA" id="ARBA00023224"/>
    </source>
</evidence>
<dbReference type="GO" id="GO:0048066">
    <property type="term" value="P:developmental pigmentation"/>
    <property type="evidence" value="ECO:0007669"/>
    <property type="project" value="TreeGrafter"/>
</dbReference>
<protein>
    <recommendedName>
        <fullName evidence="2">Endothelin receptor type B</fullName>
    </recommendedName>
    <alternativeName>
        <fullName evidence="11">Endothelin receptor non-selective type</fullName>
    </alternativeName>
</protein>
<keyword evidence="7 12" id="KW-0472">Membrane</keyword>
<evidence type="ECO:0000256" key="7">
    <source>
        <dbReference type="ARBA" id="ARBA00023136"/>
    </source>
</evidence>
<dbReference type="InterPro" id="IPR051193">
    <property type="entry name" value="GPCR_endothelin_rcpt"/>
</dbReference>
<keyword evidence="9" id="KW-0675">Receptor</keyword>
<reference evidence="14" key="1">
    <citation type="submission" date="2018-06" db="EMBL/GenBank/DDBJ databases">
        <title>Genome assembly of Danube salmon.</title>
        <authorList>
            <person name="Macqueen D.J."/>
            <person name="Gundappa M.K."/>
        </authorList>
    </citation>
    <scope>NUCLEOTIDE SEQUENCE [LARGE SCALE GENOMIC DNA]</scope>
</reference>
<dbReference type="AlphaFoldDB" id="A0A4W5KM14"/>
<dbReference type="SUPFAM" id="SSF81321">
    <property type="entry name" value="Family A G protein-coupled receptor-like"/>
    <property type="match status" value="1"/>
</dbReference>
<dbReference type="InterPro" id="IPR000499">
    <property type="entry name" value="Endthln_rcpt"/>
</dbReference>
<keyword evidence="14" id="KW-1185">Reference proteome</keyword>
<dbReference type="Proteomes" id="UP000314982">
    <property type="component" value="Unassembled WGS sequence"/>
</dbReference>
<evidence type="ECO:0000256" key="6">
    <source>
        <dbReference type="ARBA" id="ARBA00023040"/>
    </source>
</evidence>
<dbReference type="GO" id="GO:0042310">
    <property type="term" value="P:vasoconstriction"/>
    <property type="evidence" value="ECO:0007669"/>
    <property type="project" value="InterPro"/>
</dbReference>
<keyword evidence="10" id="KW-0807">Transducer</keyword>
<evidence type="ECO:0000313" key="14">
    <source>
        <dbReference type="Proteomes" id="UP000314982"/>
    </source>
</evidence>
<dbReference type="PANTHER" id="PTHR46099">
    <property type="entry name" value="G_PROTEIN_RECEP_F1_2 DOMAIN-CONTAINING PROTEIN"/>
    <property type="match status" value="1"/>
</dbReference>
<dbReference type="PRINTS" id="PR00237">
    <property type="entry name" value="GPCRRHODOPSN"/>
</dbReference>
<dbReference type="PRINTS" id="PR00366">
    <property type="entry name" value="ENDOTHELINR"/>
</dbReference>
<proteinExistence type="predicted"/>
<dbReference type="InterPro" id="IPR000276">
    <property type="entry name" value="GPCR_Rhodpsn"/>
</dbReference>
<feature type="transmembrane region" description="Helical" evidence="12">
    <location>
        <begin position="106"/>
        <end position="128"/>
    </location>
</feature>
<keyword evidence="3" id="KW-1003">Cell membrane</keyword>
<evidence type="ECO:0000256" key="3">
    <source>
        <dbReference type="ARBA" id="ARBA00022475"/>
    </source>
</evidence>
<dbReference type="PANTHER" id="PTHR46099:SF3">
    <property type="entry name" value="ENDOTHELIN RECEPTOR TYPE B"/>
    <property type="match status" value="1"/>
</dbReference>
<evidence type="ECO:0000256" key="9">
    <source>
        <dbReference type="ARBA" id="ARBA00023170"/>
    </source>
</evidence>
<keyword evidence="5 12" id="KW-1133">Transmembrane helix</keyword>
<dbReference type="STRING" id="62062.ENSHHUP00000012584"/>
<comment type="subcellular location">
    <subcellularLocation>
        <location evidence="1">Cell membrane</location>
        <topology evidence="1">Multi-pass membrane protein</topology>
    </subcellularLocation>
</comment>
<evidence type="ECO:0000256" key="4">
    <source>
        <dbReference type="ARBA" id="ARBA00022692"/>
    </source>
</evidence>
<feature type="transmembrane region" description="Helical" evidence="12">
    <location>
        <begin position="73"/>
        <end position="94"/>
    </location>
</feature>
<dbReference type="GO" id="GO:0005886">
    <property type="term" value="C:plasma membrane"/>
    <property type="evidence" value="ECO:0007669"/>
    <property type="project" value="UniProtKB-SubCell"/>
</dbReference>
<evidence type="ECO:0000256" key="8">
    <source>
        <dbReference type="ARBA" id="ARBA00023157"/>
    </source>
</evidence>